<dbReference type="STRING" id="246786.GS18_0212680"/>
<name>A0A084GX88_METID</name>
<comment type="caution">
    <text evidence="1">The sequence shown here is derived from an EMBL/GenBank/DDBJ whole genome shotgun (WGS) entry which is preliminary data.</text>
</comment>
<protein>
    <recommendedName>
        <fullName evidence="3">Cytosolic protein</fullName>
    </recommendedName>
</protein>
<evidence type="ECO:0000313" key="1">
    <source>
        <dbReference type="EMBL" id="KEZ51950.1"/>
    </source>
</evidence>
<proteinExistence type="predicted"/>
<accession>A0A084GX88</accession>
<keyword evidence="2" id="KW-1185">Reference proteome</keyword>
<dbReference type="AlphaFoldDB" id="A0A084GX88"/>
<organism evidence="1 2">
    <name type="scientific">Metabacillus indicus</name>
    <name type="common">Bacillus indicus</name>
    <dbReference type="NCBI Taxonomy" id="246786"/>
    <lineage>
        <taxon>Bacteria</taxon>
        <taxon>Bacillati</taxon>
        <taxon>Bacillota</taxon>
        <taxon>Bacilli</taxon>
        <taxon>Bacillales</taxon>
        <taxon>Bacillaceae</taxon>
        <taxon>Metabacillus</taxon>
    </lineage>
</organism>
<dbReference type="Proteomes" id="UP000028549">
    <property type="component" value="Unassembled WGS sequence"/>
</dbReference>
<sequence length="132" mass="14683">MSIMHKMKSFFSSGQETSESHYDEALRSHYYKTTAKKAMETVQQTLGGMPGAKVTSVSEEHGEISLAFEKPKKALMIVTVISVRPYETAIDFNVSTDSKLGTDFGFSKKLISEAYDKLNKDLPFIGTGLYPK</sequence>
<reference evidence="1 2" key="1">
    <citation type="journal article" date="2005" name="Int. J. Syst. Evol. Microbiol.">
        <title>Bacillus cibi sp. nov., isolated from jeotgal, a traditional Korean fermented seafood.</title>
        <authorList>
            <person name="Yoon J.H."/>
            <person name="Lee C.H."/>
            <person name="Oh T.K."/>
        </authorList>
    </citation>
    <scope>NUCLEOTIDE SEQUENCE [LARGE SCALE GENOMIC DNA]</scope>
    <source>
        <strain evidence="1 2">DSM 16189</strain>
    </source>
</reference>
<dbReference type="EMBL" id="JNVC02000005">
    <property type="protein sequence ID" value="KEZ51950.1"/>
    <property type="molecule type" value="Genomic_DNA"/>
</dbReference>
<dbReference type="RefSeq" id="WP_029566841.1">
    <property type="nucleotide sequence ID" value="NZ_JNVC02000005.1"/>
</dbReference>
<evidence type="ECO:0000313" key="2">
    <source>
        <dbReference type="Proteomes" id="UP000028549"/>
    </source>
</evidence>
<evidence type="ECO:0008006" key="3">
    <source>
        <dbReference type="Google" id="ProtNLM"/>
    </source>
</evidence>
<gene>
    <name evidence="1" type="ORF">GS18_0212680</name>
</gene>